<feature type="chain" id="PRO_5007809474" description="PpiC domain-containing protein" evidence="3">
    <location>
        <begin position="18"/>
        <end position="269"/>
    </location>
</feature>
<proteinExistence type="predicted"/>
<dbReference type="PROSITE" id="PS50198">
    <property type="entry name" value="PPIC_PPIASE_2"/>
    <property type="match status" value="1"/>
</dbReference>
<evidence type="ECO:0000256" key="2">
    <source>
        <dbReference type="PROSITE-ProRule" id="PRU00278"/>
    </source>
</evidence>
<dbReference type="InterPro" id="IPR050280">
    <property type="entry name" value="OMP_Chaperone_SurA"/>
</dbReference>
<sequence>MKLLLSILMLISVNSYAQKSTDVVAQVGKKSITVEEFNKKYNEVRSQTINPPTKELFLEDLIRYETGLQEAEKRGLAKDPIVQERFNQEMYKALLEKDLGPRIQKIQVSDKEMQAWYAKNPELRTSHILIEFKPGATPAQVAEAKKRATEIFDEVKKSKRPFEELVKLYSDDALSKQAGGDIGWQSRVTLVPGYYEAAASMKVGEIKGLIESQFGFHIIKLTGRRSFENANKRQIRAAVFDEKRKQIFNEYFDKLKKSYSIKENKSAIR</sequence>
<gene>
    <name evidence="5" type="ORF">AZI85_12560</name>
</gene>
<evidence type="ECO:0000256" key="3">
    <source>
        <dbReference type="SAM" id="SignalP"/>
    </source>
</evidence>
<keyword evidence="1 3" id="KW-0732">Signal</keyword>
<protein>
    <recommendedName>
        <fullName evidence="4">PpiC domain-containing protein</fullName>
    </recommendedName>
</protein>
<comment type="caution">
    <text evidence="5">The sequence shown here is derived from an EMBL/GenBank/DDBJ whole genome shotgun (WGS) entry which is preliminary data.</text>
</comment>
<dbReference type="Proteomes" id="UP000075391">
    <property type="component" value="Unassembled WGS sequence"/>
</dbReference>
<dbReference type="SUPFAM" id="SSF109998">
    <property type="entry name" value="Triger factor/SurA peptide-binding domain-like"/>
    <property type="match status" value="1"/>
</dbReference>
<evidence type="ECO:0000259" key="4">
    <source>
        <dbReference type="PROSITE" id="PS50198"/>
    </source>
</evidence>
<organism evidence="5 6">
    <name type="scientific">Bdellovibrio bacteriovorus</name>
    <dbReference type="NCBI Taxonomy" id="959"/>
    <lineage>
        <taxon>Bacteria</taxon>
        <taxon>Pseudomonadati</taxon>
        <taxon>Bdellovibrionota</taxon>
        <taxon>Bdellovibrionia</taxon>
        <taxon>Bdellovibrionales</taxon>
        <taxon>Pseudobdellovibrionaceae</taxon>
        <taxon>Bdellovibrio</taxon>
    </lineage>
</organism>
<dbReference type="EMBL" id="LUKF01000019">
    <property type="protein sequence ID" value="KYG60813.1"/>
    <property type="molecule type" value="Genomic_DNA"/>
</dbReference>
<accession>A0A150WCX5</accession>
<evidence type="ECO:0000313" key="6">
    <source>
        <dbReference type="Proteomes" id="UP000075391"/>
    </source>
</evidence>
<evidence type="ECO:0000256" key="1">
    <source>
        <dbReference type="ARBA" id="ARBA00022729"/>
    </source>
</evidence>
<dbReference type="InterPro" id="IPR000297">
    <property type="entry name" value="PPIase_PpiC"/>
</dbReference>
<feature type="domain" description="PpiC" evidence="4">
    <location>
        <begin position="120"/>
        <end position="223"/>
    </location>
</feature>
<name>A0A150WCX5_BDEBC</name>
<dbReference type="Gene3D" id="3.10.50.40">
    <property type="match status" value="1"/>
</dbReference>
<dbReference type="InterPro" id="IPR027304">
    <property type="entry name" value="Trigger_fact/SurA_dom_sf"/>
</dbReference>
<dbReference type="PANTHER" id="PTHR47637">
    <property type="entry name" value="CHAPERONE SURA"/>
    <property type="match status" value="1"/>
</dbReference>
<dbReference type="OrthoDB" id="5290967at2"/>
<reference evidence="5 6" key="1">
    <citation type="submission" date="2016-03" db="EMBL/GenBank/DDBJ databases">
        <authorList>
            <person name="Ploux O."/>
        </authorList>
    </citation>
    <scope>NUCLEOTIDE SEQUENCE [LARGE SCALE GENOMIC DNA]</scope>
    <source>
        <strain evidence="5 6">BER2</strain>
    </source>
</reference>
<dbReference type="PANTHER" id="PTHR47637:SF1">
    <property type="entry name" value="CHAPERONE SURA"/>
    <property type="match status" value="1"/>
</dbReference>
<dbReference type="RefSeq" id="WP_063245055.1">
    <property type="nucleotide sequence ID" value="NZ_CP168967.1"/>
</dbReference>
<keyword evidence="2" id="KW-0413">Isomerase</keyword>
<feature type="signal peptide" evidence="3">
    <location>
        <begin position="1"/>
        <end position="17"/>
    </location>
</feature>
<dbReference type="AlphaFoldDB" id="A0A150WCX5"/>
<keyword evidence="2" id="KW-0697">Rotamase</keyword>
<dbReference type="GO" id="GO:0003755">
    <property type="term" value="F:peptidyl-prolyl cis-trans isomerase activity"/>
    <property type="evidence" value="ECO:0007669"/>
    <property type="project" value="UniProtKB-KW"/>
</dbReference>
<dbReference type="SUPFAM" id="SSF54534">
    <property type="entry name" value="FKBP-like"/>
    <property type="match status" value="1"/>
</dbReference>
<dbReference type="InterPro" id="IPR046357">
    <property type="entry name" value="PPIase_dom_sf"/>
</dbReference>
<evidence type="ECO:0000313" key="5">
    <source>
        <dbReference type="EMBL" id="KYG60813.1"/>
    </source>
</evidence>
<dbReference type="Pfam" id="PF00639">
    <property type="entry name" value="Rotamase"/>
    <property type="match status" value="1"/>
</dbReference>